<evidence type="ECO:0000313" key="2">
    <source>
        <dbReference type="Proteomes" id="UP000235786"/>
    </source>
</evidence>
<dbReference type="Proteomes" id="UP000235786">
    <property type="component" value="Unassembled WGS sequence"/>
</dbReference>
<evidence type="ECO:0000313" key="1">
    <source>
        <dbReference type="EMBL" id="PMD29963.1"/>
    </source>
</evidence>
<evidence type="ECO:0008006" key="3">
    <source>
        <dbReference type="Google" id="ProtNLM"/>
    </source>
</evidence>
<dbReference type="EMBL" id="KZ613970">
    <property type="protein sequence ID" value="PMD29963.1"/>
    <property type="molecule type" value="Genomic_DNA"/>
</dbReference>
<protein>
    <recommendedName>
        <fullName evidence="3">BTB domain-containing protein</fullName>
    </recommendedName>
</protein>
<gene>
    <name evidence="1" type="ORF">L207DRAFT_642058</name>
</gene>
<name>A0A2J6QUM5_HYAVF</name>
<keyword evidence="2" id="KW-1185">Reference proteome</keyword>
<organism evidence="1 2">
    <name type="scientific">Hyaloscypha variabilis (strain UAMH 11265 / GT02V1 / F)</name>
    <name type="common">Meliniomyces variabilis</name>
    <dbReference type="NCBI Taxonomy" id="1149755"/>
    <lineage>
        <taxon>Eukaryota</taxon>
        <taxon>Fungi</taxon>
        <taxon>Dikarya</taxon>
        <taxon>Ascomycota</taxon>
        <taxon>Pezizomycotina</taxon>
        <taxon>Leotiomycetes</taxon>
        <taxon>Helotiales</taxon>
        <taxon>Hyaloscyphaceae</taxon>
        <taxon>Hyaloscypha</taxon>
        <taxon>Hyaloscypha variabilis</taxon>
    </lineage>
</organism>
<dbReference type="AlphaFoldDB" id="A0A2J6QUM5"/>
<proteinExistence type="predicted"/>
<accession>A0A2J6QUM5</accession>
<dbReference type="OrthoDB" id="5275938at2759"/>
<reference evidence="1 2" key="1">
    <citation type="submission" date="2016-04" db="EMBL/GenBank/DDBJ databases">
        <title>A degradative enzymes factory behind the ericoid mycorrhizal symbiosis.</title>
        <authorList>
            <consortium name="DOE Joint Genome Institute"/>
            <person name="Martino E."/>
            <person name="Morin E."/>
            <person name="Grelet G."/>
            <person name="Kuo A."/>
            <person name="Kohler A."/>
            <person name="Daghino S."/>
            <person name="Barry K."/>
            <person name="Choi C."/>
            <person name="Cichocki N."/>
            <person name="Clum A."/>
            <person name="Copeland A."/>
            <person name="Hainaut M."/>
            <person name="Haridas S."/>
            <person name="Labutti K."/>
            <person name="Lindquist E."/>
            <person name="Lipzen A."/>
            <person name="Khouja H.-R."/>
            <person name="Murat C."/>
            <person name="Ohm R."/>
            <person name="Olson A."/>
            <person name="Spatafora J."/>
            <person name="Veneault-Fourrey C."/>
            <person name="Henrissat B."/>
            <person name="Grigoriev I."/>
            <person name="Martin F."/>
            <person name="Perotto S."/>
        </authorList>
    </citation>
    <scope>NUCLEOTIDE SEQUENCE [LARGE SCALE GENOMIC DNA]</scope>
    <source>
        <strain evidence="1 2">F</strain>
    </source>
</reference>
<sequence length="343" mass="39219">MSPFRKQVLHMPFRPARKALPQVPSFDFTGGDLTILFSNPEDPETPTSTRACSNCLSIASPVWEKFLHLPWATDSTPPVTQVDFTSDDLATITLLLRIAHLQFQNIPKKLSYPRLLQMAIACDKYSCAGLVAPWLESWLSDERTSSMEDGKEGWLFIAWVFGRHSIFEQLANKLVLEVKTNDEGEFLTKNGEVMPEPMPHNILESILEVRAETIDRLFFIPFTWLKNFEQSPTPLCSRTYDREACDSIMYGSVARAIQHASLWPLTTSDKIHLSIAEFVNVLRSVRVYPLHEPRGKSMEWSHVNCKTFNMHFGIATILREIGNPVMDCHRVHMKQQRGEVEEN</sequence>
<dbReference type="STRING" id="1149755.A0A2J6QUM5"/>